<evidence type="ECO:0000256" key="1">
    <source>
        <dbReference type="SAM" id="Phobius"/>
    </source>
</evidence>
<dbReference type="Proteomes" id="UP000627781">
    <property type="component" value="Unassembled WGS sequence"/>
</dbReference>
<gene>
    <name evidence="2" type="ORF">H9661_17230</name>
</gene>
<dbReference type="InterPro" id="IPR027981">
    <property type="entry name" value="DUF4446"/>
</dbReference>
<dbReference type="EMBL" id="JACSRA010000035">
    <property type="protein sequence ID" value="MBD7913098.1"/>
    <property type="molecule type" value="Genomic_DNA"/>
</dbReference>
<reference evidence="2 3" key="1">
    <citation type="submission" date="2020-08" db="EMBL/GenBank/DDBJ databases">
        <title>A Genomic Blueprint of the Chicken Gut Microbiome.</title>
        <authorList>
            <person name="Gilroy R."/>
            <person name="Ravi A."/>
            <person name="Getino M."/>
            <person name="Pursley I."/>
            <person name="Horton D.L."/>
            <person name="Alikhan N.-F."/>
            <person name="Baker D."/>
            <person name="Gharbi K."/>
            <person name="Hall N."/>
            <person name="Watson M."/>
            <person name="Adriaenssens E.M."/>
            <person name="Foster-Nyarko E."/>
            <person name="Jarju S."/>
            <person name="Secka A."/>
            <person name="Antonio M."/>
            <person name="Oren A."/>
            <person name="Chaudhuri R."/>
            <person name="La Ragione R.M."/>
            <person name="Hildebrand F."/>
            <person name="Pallen M.J."/>
        </authorList>
    </citation>
    <scope>NUCLEOTIDE SEQUENCE [LARGE SCALE GENOMIC DNA]</scope>
    <source>
        <strain evidence="2 3">Sa3CVN1</strain>
    </source>
</reference>
<keyword evidence="3" id="KW-1185">Reference proteome</keyword>
<protein>
    <submittedName>
        <fullName evidence="2">DUF4446 family protein</fullName>
    </submittedName>
</protein>
<accession>A0ABR8PY68</accession>
<organism evidence="2 3">
    <name type="scientific">Clostridium cibarium</name>
    <dbReference type="NCBI Taxonomy" id="2762247"/>
    <lineage>
        <taxon>Bacteria</taxon>
        <taxon>Bacillati</taxon>
        <taxon>Bacillota</taxon>
        <taxon>Clostridia</taxon>
        <taxon>Eubacteriales</taxon>
        <taxon>Clostridiaceae</taxon>
        <taxon>Clostridium</taxon>
    </lineage>
</organism>
<proteinExistence type="predicted"/>
<evidence type="ECO:0000313" key="3">
    <source>
        <dbReference type="Proteomes" id="UP000627781"/>
    </source>
</evidence>
<comment type="caution">
    <text evidence="2">The sequence shown here is derived from an EMBL/GenBank/DDBJ whole genome shotgun (WGS) entry which is preliminary data.</text>
</comment>
<name>A0ABR8PY68_9CLOT</name>
<evidence type="ECO:0000313" key="2">
    <source>
        <dbReference type="EMBL" id="MBD7913098.1"/>
    </source>
</evidence>
<sequence length="172" mass="19527">MKIVVESVINSLNEYIPYILGGMSVIILLLFILVIVLFKSVNKLENKYRRLMRGTSGKNLEELLISQLENIEKANSNSQEALDRCADMRERIKECVQKIAIMRYKAFEDVGSDLSFSVAILDENNDGVMLTGIYGRQESTTYAKPIDKGISRYDLSEEEIYVLNEATNKSSK</sequence>
<keyword evidence="1" id="KW-0812">Transmembrane</keyword>
<keyword evidence="1" id="KW-0472">Membrane</keyword>
<keyword evidence="1" id="KW-1133">Transmembrane helix</keyword>
<dbReference type="Pfam" id="PF14584">
    <property type="entry name" value="DUF4446"/>
    <property type="match status" value="1"/>
</dbReference>
<feature type="transmembrane region" description="Helical" evidence="1">
    <location>
        <begin position="15"/>
        <end position="38"/>
    </location>
</feature>